<dbReference type="EMBL" id="LS974202">
    <property type="protein sequence ID" value="SSC11842.1"/>
    <property type="molecule type" value="Genomic_DNA"/>
</dbReference>
<dbReference type="Proteomes" id="UP000250796">
    <property type="component" value="Chromosome MESINF"/>
</dbReference>
<sequence>MQTSRSIALEVLSFFDSNGYISSKKVEMAISTLSFKDRAFCSNLIFETLRKRIRIDYELSKYLSKPGRLPVSVLNALRMGALQLLFLDNVPPYAAIHSSVQLIGVEEFRRLANAVLRKLSSGGLTRDVPAHVKHSHPEWLFDLWRGIEYITDLEGLMEYNQTPPLETYYSKSGERAMLENGYVFEKSKFSDLFVVFQKGRPADGIERRDEMEFILQKPGLPIFKYSGSQTARLNSKPWLFHTLGRESLIRSAEEIRASIVGRLKESPLEEFIYYSQALSLEENTLLVREIPGYAAMQMGAFLKDFGIDGLFDGYGYWLLPDSSPLPGYICLLGRIK</sequence>
<evidence type="ECO:0000313" key="3">
    <source>
        <dbReference type="EMBL" id="SSC11842.1"/>
    </source>
</evidence>
<keyword evidence="1" id="KW-0694">RNA-binding</keyword>
<dbReference type="KEGG" id="minf:MESINF_0393"/>
<proteinExistence type="predicted"/>
<dbReference type="AlphaFoldDB" id="A0A7Z7LD41"/>
<dbReference type="RefSeq" id="WP_169698279.1">
    <property type="nucleotide sequence ID" value="NZ_LS974202.1"/>
</dbReference>
<dbReference type="GO" id="GO:0006355">
    <property type="term" value="P:regulation of DNA-templated transcription"/>
    <property type="evidence" value="ECO:0007669"/>
    <property type="project" value="InterPro"/>
</dbReference>
<gene>
    <name evidence="3" type="ORF">MESINF_0393</name>
</gene>
<dbReference type="Pfam" id="PF01029">
    <property type="entry name" value="NusB"/>
    <property type="match status" value="1"/>
</dbReference>
<evidence type="ECO:0000256" key="1">
    <source>
        <dbReference type="ARBA" id="ARBA00022884"/>
    </source>
</evidence>
<feature type="domain" description="NusB/RsmB/TIM44" evidence="2">
    <location>
        <begin position="3"/>
        <end position="119"/>
    </location>
</feature>
<name>A0A7Z7LD41_9BACT</name>
<dbReference type="InterPro" id="IPR006027">
    <property type="entry name" value="NusB_RsmB_TIM44"/>
</dbReference>
<keyword evidence="4" id="KW-1185">Reference proteome</keyword>
<dbReference type="InterPro" id="IPR035926">
    <property type="entry name" value="NusB-like_sf"/>
</dbReference>
<protein>
    <submittedName>
        <fullName evidence="3">NusB family protein</fullName>
    </submittedName>
</protein>
<accession>A0A7Z7LD41</accession>
<reference evidence="3 4" key="1">
    <citation type="submission" date="2017-01" db="EMBL/GenBank/DDBJ databases">
        <authorList>
            <person name="Erauso G."/>
        </authorList>
    </citation>
    <scope>NUCLEOTIDE SEQUENCE [LARGE SCALE GENOMIC DNA]</scope>
    <source>
        <strain evidence="3">MESINF1</strain>
    </source>
</reference>
<dbReference type="SUPFAM" id="SSF48013">
    <property type="entry name" value="NusB-like"/>
    <property type="match status" value="1"/>
</dbReference>
<evidence type="ECO:0000259" key="2">
    <source>
        <dbReference type="Pfam" id="PF01029"/>
    </source>
</evidence>
<dbReference type="Gene3D" id="1.10.940.10">
    <property type="entry name" value="NusB-like"/>
    <property type="match status" value="1"/>
</dbReference>
<evidence type="ECO:0000313" key="4">
    <source>
        <dbReference type="Proteomes" id="UP000250796"/>
    </source>
</evidence>
<dbReference type="GO" id="GO:0003723">
    <property type="term" value="F:RNA binding"/>
    <property type="evidence" value="ECO:0007669"/>
    <property type="project" value="UniProtKB-KW"/>
</dbReference>
<organism evidence="3 4">
    <name type="scientific">Mesotoga infera</name>
    <dbReference type="NCBI Taxonomy" id="1236046"/>
    <lineage>
        <taxon>Bacteria</taxon>
        <taxon>Thermotogati</taxon>
        <taxon>Thermotogota</taxon>
        <taxon>Thermotogae</taxon>
        <taxon>Kosmotogales</taxon>
        <taxon>Kosmotogaceae</taxon>
        <taxon>Mesotoga</taxon>
    </lineage>
</organism>